<organism evidence="1 2">
    <name type="scientific">Mycobacterium shigaense</name>
    <dbReference type="NCBI Taxonomy" id="722731"/>
    <lineage>
        <taxon>Bacteria</taxon>
        <taxon>Bacillati</taxon>
        <taxon>Actinomycetota</taxon>
        <taxon>Actinomycetes</taxon>
        <taxon>Mycobacteriales</taxon>
        <taxon>Mycobacteriaceae</taxon>
        <taxon>Mycobacterium</taxon>
        <taxon>Mycobacterium simiae complex</taxon>
    </lineage>
</organism>
<sequence length="149" mass="16975">MTTEIIFRPIEEWPYLIGSNRAVWSESRVVRCKGGGKRTVPAKQVKPTKGWVSLCREGEKRSFRVETLFAKGFPELAHPKCQVECRKGHPLIECEHELLAQWMTPKPAVRLWGTGNRICLHCHPEPASFDKGSYSLHFGVGRSCHALRH</sequence>
<name>A0A1Z4EGF1_9MYCO</name>
<gene>
    <name evidence="1" type="ORF">MSG_01884</name>
</gene>
<dbReference type="RefSeq" id="WP_096439024.1">
    <property type="nucleotide sequence ID" value="NZ_AP018164.1"/>
</dbReference>
<keyword evidence="2" id="KW-1185">Reference proteome</keyword>
<reference evidence="2" key="1">
    <citation type="submission" date="2017-06" db="EMBL/GenBank/DDBJ databases">
        <title>Complete Genome Sequence of Mycobacterium shigaense.</title>
        <authorList>
            <person name="Fukano H."/>
            <person name="Yoshida M."/>
            <person name="Kazumi Y."/>
            <person name="Ogura Y."/>
            <person name="Mitarai S."/>
            <person name="Hayashi T."/>
            <person name="Hoshino Y."/>
        </authorList>
    </citation>
    <scope>NUCLEOTIDE SEQUENCE [LARGE SCALE GENOMIC DNA]</scope>
    <source>
        <strain evidence="2">UN-152</strain>
    </source>
</reference>
<evidence type="ECO:0000313" key="2">
    <source>
        <dbReference type="Proteomes" id="UP000217736"/>
    </source>
</evidence>
<dbReference type="EMBL" id="AP018164">
    <property type="protein sequence ID" value="BAX92037.1"/>
    <property type="molecule type" value="Genomic_DNA"/>
</dbReference>
<dbReference type="OrthoDB" id="4752290at2"/>
<accession>A0A1Z4EGF1</accession>
<evidence type="ECO:0000313" key="1">
    <source>
        <dbReference type="EMBL" id="BAX92037.1"/>
    </source>
</evidence>
<dbReference type="KEGG" id="mshg:MSG_01884"/>
<protein>
    <submittedName>
        <fullName evidence="1">Uncharacterized protein</fullName>
    </submittedName>
</protein>
<dbReference type="AlphaFoldDB" id="A0A1Z4EGF1"/>
<proteinExistence type="predicted"/>
<dbReference type="Proteomes" id="UP000217736">
    <property type="component" value="Chromosome"/>
</dbReference>